<dbReference type="PROSITE" id="PS51077">
    <property type="entry name" value="HTH_ICLR"/>
    <property type="match status" value="1"/>
</dbReference>
<dbReference type="InterPro" id="IPR036390">
    <property type="entry name" value="WH_DNA-bd_sf"/>
</dbReference>
<evidence type="ECO:0000256" key="1">
    <source>
        <dbReference type="ARBA" id="ARBA00023015"/>
    </source>
</evidence>
<evidence type="ECO:0000259" key="5">
    <source>
        <dbReference type="PROSITE" id="PS51078"/>
    </source>
</evidence>
<evidence type="ECO:0000256" key="3">
    <source>
        <dbReference type="ARBA" id="ARBA00023163"/>
    </source>
</evidence>
<evidence type="ECO:0000259" key="4">
    <source>
        <dbReference type="PROSITE" id="PS51077"/>
    </source>
</evidence>
<evidence type="ECO:0000313" key="6">
    <source>
        <dbReference type="EMBL" id="MBR8668691.1"/>
    </source>
</evidence>
<keyword evidence="1" id="KW-0805">Transcription regulation</keyword>
<dbReference type="PANTHER" id="PTHR30136">
    <property type="entry name" value="HELIX-TURN-HELIX TRANSCRIPTIONAL REGULATOR, ICLR FAMILY"/>
    <property type="match status" value="1"/>
</dbReference>
<dbReference type="SUPFAM" id="SSF55781">
    <property type="entry name" value="GAF domain-like"/>
    <property type="match status" value="1"/>
</dbReference>
<comment type="caution">
    <text evidence="6">The sequence shown here is derived from an EMBL/GenBank/DDBJ whole genome shotgun (WGS) entry which is preliminary data.</text>
</comment>
<dbReference type="Gene3D" id="3.30.450.40">
    <property type="match status" value="1"/>
</dbReference>
<dbReference type="SMART" id="SM00346">
    <property type="entry name" value="HTH_ICLR"/>
    <property type="match status" value="1"/>
</dbReference>
<keyword evidence="3" id="KW-0804">Transcription</keyword>
<feature type="domain" description="HTH iclR-type" evidence="4">
    <location>
        <begin position="9"/>
        <end position="69"/>
    </location>
</feature>
<dbReference type="InterPro" id="IPR014757">
    <property type="entry name" value="Tscrpt_reg_IclR_C"/>
</dbReference>
<dbReference type="EMBL" id="JAGTPX010000003">
    <property type="protein sequence ID" value="MBR8668691.1"/>
    <property type="molecule type" value="Genomic_DNA"/>
</dbReference>
<dbReference type="PROSITE" id="PS51078">
    <property type="entry name" value="ICLR_ED"/>
    <property type="match status" value="1"/>
</dbReference>
<dbReference type="PANTHER" id="PTHR30136:SF35">
    <property type="entry name" value="HTH-TYPE TRANSCRIPTIONAL REGULATOR RV1719"/>
    <property type="match status" value="1"/>
</dbReference>
<accession>A0A941G9L6</accession>
<dbReference type="GO" id="GO:0003677">
    <property type="term" value="F:DNA binding"/>
    <property type="evidence" value="ECO:0007669"/>
    <property type="project" value="UniProtKB-KW"/>
</dbReference>
<keyword evidence="2" id="KW-0238">DNA-binding</keyword>
<dbReference type="InterPro" id="IPR029016">
    <property type="entry name" value="GAF-like_dom_sf"/>
</dbReference>
<dbReference type="Pfam" id="PF01614">
    <property type="entry name" value="IclR_C"/>
    <property type="match status" value="1"/>
</dbReference>
<dbReference type="GO" id="GO:0003700">
    <property type="term" value="F:DNA-binding transcription factor activity"/>
    <property type="evidence" value="ECO:0007669"/>
    <property type="project" value="TreeGrafter"/>
</dbReference>
<protein>
    <submittedName>
        <fullName evidence="6">IclR family transcriptional regulator</fullName>
    </submittedName>
</protein>
<dbReference type="InterPro" id="IPR050707">
    <property type="entry name" value="HTH_MetabolicPath_Reg"/>
</dbReference>
<reference evidence="6" key="1">
    <citation type="submission" date="2021-04" db="EMBL/GenBank/DDBJ databases">
        <title>Genomic analysis of electroactive and textile dye degrading Bacillus circulans strain: DC10 isolated from constructed wetland-microbial fuel cells treating textile dye wastewaters.</title>
        <authorList>
            <person name="Patel D.U."/>
            <person name="Desai C.R."/>
        </authorList>
    </citation>
    <scope>NUCLEOTIDE SEQUENCE</scope>
    <source>
        <strain evidence="6">DC10</strain>
    </source>
</reference>
<dbReference type="Pfam" id="PF09339">
    <property type="entry name" value="HTH_IclR"/>
    <property type="match status" value="1"/>
</dbReference>
<feature type="domain" description="IclR-ED" evidence="5">
    <location>
        <begin position="70"/>
        <end position="253"/>
    </location>
</feature>
<dbReference type="GO" id="GO:0045892">
    <property type="term" value="P:negative regulation of DNA-templated transcription"/>
    <property type="evidence" value="ECO:0007669"/>
    <property type="project" value="TreeGrafter"/>
</dbReference>
<dbReference type="AlphaFoldDB" id="A0A941G9L6"/>
<evidence type="ECO:0000256" key="2">
    <source>
        <dbReference type="ARBA" id="ARBA00023125"/>
    </source>
</evidence>
<dbReference type="InterPro" id="IPR036388">
    <property type="entry name" value="WH-like_DNA-bd_sf"/>
</dbReference>
<gene>
    <name evidence="6" type="ORF">KD144_03980</name>
</gene>
<proteinExistence type="predicted"/>
<dbReference type="SUPFAM" id="SSF46785">
    <property type="entry name" value="Winged helix' DNA-binding domain"/>
    <property type="match status" value="1"/>
</dbReference>
<dbReference type="Gene3D" id="1.10.10.10">
    <property type="entry name" value="Winged helix-like DNA-binding domain superfamily/Winged helix DNA-binding domain"/>
    <property type="match status" value="1"/>
</dbReference>
<name>A0A941G9L6_NIACI</name>
<sequence>MMEKTKPYGTVLLRAAKIMDHLSENPNQSLQNIAQNTEMTTSTTLKILDTLLLIGFVSRDKNKNYRLGSKLIRYANQGVDQLDLVELTLPYLEKLQKMIDETIHLGVLVDNEILYVNKLEAKHQTIRMSSRVGITRPLYSSAMGKAVLAELEEEEYLNYIKATTLVPYTEHTITNSLKLASELQKVRETGIAFDDEEMEKDIFCIGASLKKDGKIIGAFSVSMPKYRLTEDFKNQIIKAIVETKNELTQAVTH</sequence>
<dbReference type="InterPro" id="IPR005471">
    <property type="entry name" value="Tscrpt_reg_IclR_N"/>
</dbReference>
<organism evidence="6">
    <name type="scientific">Niallia circulans</name>
    <name type="common">Bacillus circulans</name>
    <dbReference type="NCBI Taxonomy" id="1397"/>
    <lineage>
        <taxon>Bacteria</taxon>
        <taxon>Bacillati</taxon>
        <taxon>Bacillota</taxon>
        <taxon>Bacilli</taxon>
        <taxon>Bacillales</taxon>
        <taxon>Bacillaceae</taxon>
        <taxon>Niallia</taxon>
    </lineage>
</organism>